<keyword evidence="2" id="KW-1185">Reference proteome</keyword>
<gene>
    <name evidence="1" type="ORF">JM658_11800</name>
</gene>
<dbReference type="EMBL" id="JAETXX010000007">
    <property type="protein sequence ID" value="MCF8715510.1"/>
    <property type="molecule type" value="Genomic_DNA"/>
</dbReference>
<evidence type="ECO:0008006" key="3">
    <source>
        <dbReference type="Google" id="ProtNLM"/>
    </source>
</evidence>
<dbReference type="RefSeq" id="WP_236959474.1">
    <property type="nucleotide sequence ID" value="NZ_JAETXX010000007.1"/>
</dbReference>
<dbReference type="SUPFAM" id="SSF49265">
    <property type="entry name" value="Fibronectin type III"/>
    <property type="match status" value="1"/>
</dbReference>
<sequence length="234" mass="25758">MQKLQYITYLSCLLLFLSCGGDSDEPEEPKSPSAATLIFPLENSECTEGVISSPDADISVVTFEWNPSNNTDSYQLTIKDLETTRTQTFDTQSAFQEVTLSRGTPYSWYVASVNSTTLESVVSETWKFYNADEGAISYPPFPADLIEPTPGSTLYSSNTTISFIWEAADIDNDIVGYNVFMGSNNPPTTSIADNTSEETLTYATPSTGVYYWLVKTTDSNGNISTSEISQFKVE</sequence>
<accession>A0ABS9J500</accession>
<protein>
    <recommendedName>
        <fullName evidence="3">Fibronectin type-III domain-containing protein</fullName>
    </recommendedName>
</protein>
<dbReference type="PROSITE" id="PS51257">
    <property type="entry name" value="PROKAR_LIPOPROTEIN"/>
    <property type="match status" value="1"/>
</dbReference>
<organism evidence="1 2">
    <name type="scientific">Joostella atrarenae</name>
    <dbReference type="NCBI Taxonomy" id="679257"/>
    <lineage>
        <taxon>Bacteria</taxon>
        <taxon>Pseudomonadati</taxon>
        <taxon>Bacteroidota</taxon>
        <taxon>Flavobacteriia</taxon>
        <taxon>Flavobacteriales</taxon>
        <taxon>Flavobacteriaceae</taxon>
        <taxon>Joostella</taxon>
    </lineage>
</organism>
<reference evidence="1 2" key="1">
    <citation type="submission" date="2021-01" db="EMBL/GenBank/DDBJ databases">
        <title>Genome sequencing of Joostella atrarenae M1-2 (= KCTC 23194).</title>
        <authorList>
            <person name="Zakaria M.R."/>
            <person name="Lam M.Q."/>
            <person name="Chong C.S."/>
        </authorList>
    </citation>
    <scope>NUCLEOTIDE SEQUENCE [LARGE SCALE GENOMIC DNA]</scope>
    <source>
        <strain evidence="1 2">M1-2</strain>
    </source>
</reference>
<evidence type="ECO:0000313" key="1">
    <source>
        <dbReference type="EMBL" id="MCF8715510.1"/>
    </source>
</evidence>
<dbReference type="InterPro" id="IPR036116">
    <property type="entry name" value="FN3_sf"/>
</dbReference>
<evidence type="ECO:0000313" key="2">
    <source>
        <dbReference type="Proteomes" id="UP000829517"/>
    </source>
</evidence>
<name>A0ABS9J500_9FLAO</name>
<dbReference type="InterPro" id="IPR013783">
    <property type="entry name" value="Ig-like_fold"/>
</dbReference>
<dbReference type="Proteomes" id="UP000829517">
    <property type="component" value="Unassembled WGS sequence"/>
</dbReference>
<comment type="caution">
    <text evidence="1">The sequence shown here is derived from an EMBL/GenBank/DDBJ whole genome shotgun (WGS) entry which is preliminary data.</text>
</comment>
<proteinExistence type="predicted"/>
<dbReference type="Gene3D" id="2.60.40.10">
    <property type="entry name" value="Immunoglobulins"/>
    <property type="match status" value="1"/>
</dbReference>